<dbReference type="AlphaFoldDB" id="A0A6I5MXH8"/>
<accession>A0A6I5MXH8</accession>
<evidence type="ECO:0000313" key="1">
    <source>
        <dbReference type="EMBL" id="NEG69278.1"/>
    </source>
</evidence>
<protein>
    <submittedName>
        <fullName evidence="1">Uncharacterized protein</fullName>
    </submittedName>
</protein>
<evidence type="ECO:0000313" key="2">
    <source>
        <dbReference type="Proteomes" id="UP000469292"/>
    </source>
</evidence>
<organism evidence="1 2">
    <name type="scientific">Bifidobacterium choloepi</name>
    <dbReference type="NCBI Taxonomy" id="2614131"/>
    <lineage>
        <taxon>Bacteria</taxon>
        <taxon>Bacillati</taxon>
        <taxon>Actinomycetota</taxon>
        <taxon>Actinomycetes</taxon>
        <taxon>Bifidobacteriales</taxon>
        <taxon>Bifidobacteriaceae</taxon>
        <taxon>Bifidobacterium</taxon>
    </lineage>
</organism>
<comment type="caution">
    <text evidence="1">The sequence shown here is derived from an EMBL/GenBank/DDBJ whole genome shotgun (WGS) entry which is preliminary data.</text>
</comment>
<dbReference type="Proteomes" id="UP000469292">
    <property type="component" value="Unassembled WGS sequence"/>
</dbReference>
<gene>
    <name evidence="1" type="ORF">F6S87_01270</name>
</gene>
<reference evidence="1 2" key="1">
    <citation type="submission" date="2019-09" db="EMBL/GenBank/DDBJ databases">
        <title>Phylogenetic characterization of a novel taxon of the genus Bifidobacterium: Bifidobacterium choloepi sp. nov.</title>
        <authorList>
            <person name="Modesto M."/>
            <person name="Satti M."/>
        </authorList>
    </citation>
    <scope>NUCLEOTIDE SEQUENCE [LARGE SCALE GENOMIC DNA]</scope>
    <source>
        <strain evidence="1 2">BRDM6</strain>
    </source>
</reference>
<name>A0A6I5MXH8_9BIFI</name>
<sequence length="490" mass="52717">MSLAIVVIRMHRASVVNDPALDGAVALLGYLGPSGLMDFVAERYGHPVRPRRRLPGPPAAAPVAPSTPVDDVVAGTANATGSLRTALDPSITRSGLLVDYDHLTVLAFGDRCLRHDYNAVAVAMELLFIAWAGWHVEWSRGGPAGFADYLRRHQPDLYAGYLSARVAGLSFAGVSGDNRDLVMPMLVRSAANPSVVPLTEYPFRTPSDGTPPWSAALSQVTSCMDTATAPPPLRHRARRGLLTVRRDGQLYAFPTPFSSSVETLEHRRALLAAVDGLDPADVAPTTGCHLAAPQCPAIRLDARPCSTLSPLSFLGEHTQFAVGDFEHEVLRGTARYSAAVPGGYADRDAYFPSNGVDVDWDARVLSYWGLADTDRTADLQRIYGRQWTLVYRGIDYQSQLVAAARTARDAGDDTAQVSFSLTVGPEEGYFPVLRGVVRQEAAQLHRLSGAIADPLPVFDGLVAAYHRLVGGVHLLPHLIGQFGMSQPDVP</sequence>
<dbReference type="RefSeq" id="WP_163226866.1">
    <property type="nucleotide sequence ID" value="NZ_VYSG01000001.1"/>
</dbReference>
<dbReference type="EMBL" id="VYSG01000001">
    <property type="protein sequence ID" value="NEG69278.1"/>
    <property type="molecule type" value="Genomic_DNA"/>
</dbReference>
<proteinExistence type="predicted"/>
<keyword evidence="2" id="KW-1185">Reference proteome</keyword>